<dbReference type="InterPro" id="IPR027417">
    <property type="entry name" value="P-loop_NTPase"/>
</dbReference>
<proteinExistence type="inferred from homology"/>
<dbReference type="GO" id="GO:0005737">
    <property type="term" value="C:cytoplasm"/>
    <property type="evidence" value="ECO:0007669"/>
    <property type="project" value="TreeGrafter"/>
</dbReference>
<keyword evidence="1" id="KW-0547">Nucleotide-binding</keyword>
<dbReference type="Gene3D" id="3.40.50.300">
    <property type="entry name" value="P-loop containing nucleotide triphosphate hydrolases"/>
    <property type="match status" value="1"/>
</dbReference>
<accession>A0A126V1X6</accession>
<evidence type="ECO:0000256" key="2">
    <source>
        <dbReference type="ARBA" id="ARBA00022801"/>
    </source>
</evidence>
<evidence type="ECO:0000256" key="5">
    <source>
        <dbReference type="ARBA" id="ARBA00045658"/>
    </source>
</evidence>
<organism evidence="8 9">
    <name type="scientific">Falsihalocynthiibacter arcticus</name>
    <dbReference type="NCBI Taxonomy" id="1579316"/>
    <lineage>
        <taxon>Bacteria</taxon>
        <taxon>Pseudomonadati</taxon>
        <taxon>Pseudomonadota</taxon>
        <taxon>Alphaproteobacteria</taxon>
        <taxon>Rhodobacterales</taxon>
        <taxon>Roseobacteraceae</taxon>
        <taxon>Falsihalocynthiibacter</taxon>
    </lineage>
</organism>
<evidence type="ECO:0000256" key="6">
    <source>
        <dbReference type="ARBA" id="ARBA00049117"/>
    </source>
</evidence>
<keyword evidence="2" id="KW-0378">Hydrolase</keyword>
<name>A0A126V1X6_9RHOB</name>
<evidence type="ECO:0000259" key="7">
    <source>
        <dbReference type="SMART" id="SM00833"/>
    </source>
</evidence>
<evidence type="ECO:0000256" key="1">
    <source>
        <dbReference type="ARBA" id="ARBA00022741"/>
    </source>
</evidence>
<dbReference type="GO" id="GO:0000166">
    <property type="term" value="F:nucleotide binding"/>
    <property type="evidence" value="ECO:0007669"/>
    <property type="project" value="UniProtKB-KW"/>
</dbReference>
<evidence type="ECO:0000256" key="4">
    <source>
        <dbReference type="ARBA" id="ARBA00034320"/>
    </source>
</evidence>
<evidence type="ECO:0000313" key="9">
    <source>
        <dbReference type="Proteomes" id="UP000070371"/>
    </source>
</evidence>
<dbReference type="OrthoDB" id="9808822at2"/>
<comment type="similarity">
    <text evidence="4">Belongs to the SIMIBI class G3E GTPase family. ZNG1 subfamily.</text>
</comment>
<dbReference type="Proteomes" id="UP000070371">
    <property type="component" value="Chromosome"/>
</dbReference>
<dbReference type="EMBL" id="CP014327">
    <property type="protein sequence ID" value="AML51955.1"/>
    <property type="molecule type" value="Genomic_DNA"/>
</dbReference>
<keyword evidence="9" id="KW-1185">Reference proteome</keyword>
<feature type="domain" description="CobW C-terminal" evidence="7">
    <location>
        <begin position="231"/>
        <end position="325"/>
    </location>
</feature>
<dbReference type="GO" id="GO:0016787">
    <property type="term" value="F:hydrolase activity"/>
    <property type="evidence" value="ECO:0007669"/>
    <property type="project" value="UniProtKB-KW"/>
</dbReference>
<dbReference type="SMART" id="SM00833">
    <property type="entry name" value="CobW_C"/>
    <property type="match status" value="1"/>
</dbReference>
<keyword evidence="3" id="KW-0143">Chaperone</keyword>
<dbReference type="Pfam" id="PF07683">
    <property type="entry name" value="CobW_C"/>
    <property type="match status" value="1"/>
</dbReference>
<dbReference type="SUPFAM" id="SSF52540">
    <property type="entry name" value="P-loop containing nucleoside triphosphate hydrolases"/>
    <property type="match status" value="1"/>
</dbReference>
<dbReference type="PANTHER" id="PTHR13748:SF62">
    <property type="entry name" value="COBW DOMAIN-CONTAINING PROTEIN"/>
    <property type="match status" value="1"/>
</dbReference>
<dbReference type="PANTHER" id="PTHR13748">
    <property type="entry name" value="COBW-RELATED"/>
    <property type="match status" value="1"/>
</dbReference>
<dbReference type="InterPro" id="IPR011629">
    <property type="entry name" value="CobW-like_C"/>
</dbReference>
<dbReference type="KEGG" id="hat:RC74_12360"/>
<evidence type="ECO:0000256" key="3">
    <source>
        <dbReference type="ARBA" id="ARBA00023186"/>
    </source>
</evidence>
<comment type="function">
    <text evidence="5">Zinc chaperone that directly transfers zinc cofactor to target proteins, thereby activating them. Zinc is transferred from the CXCC motif in the GTPase domain to the zinc binding site in target proteins in a process requiring GTP hydrolysis.</text>
</comment>
<dbReference type="STRING" id="1579316.RC74_12360"/>
<dbReference type="CDD" id="cd03112">
    <property type="entry name" value="CobW-like"/>
    <property type="match status" value="1"/>
</dbReference>
<dbReference type="Gene3D" id="3.30.1220.10">
    <property type="entry name" value="CobW-like, C-terminal domain"/>
    <property type="match status" value="1"/>
</dbReference>
<dbReference type="SUPFAM" id="SSF90002">
    <property type="entry name" value="Hypothetical protein YjiA, C-terminal domain"/>
    <property type="match status" value="1"/>
</dbReference>
<dbReference type="RefSeq" id="WP_039000096.1">
    <property type="nucleotide sequence ID" value="NZ_CP014327.1"/>
</dbReference>
<protein>
    <submittedName>
        <fullName evidence="8">Cobalamin biosynthesis protein CobW</fullName>
    </submittedName>
</protein>
<dbReference type="Pfam" id="PF02492">
    <property type="entry name" value="cobW"/>
    <property type="match status" value="1"/>
</dbReference>
<gene>
    <name evidence="8" type="ORF">RC74_12360</name>
</gene>
<dbReference type="InterPro" id="IPR003495">
    <property type="entry name" value="CobW/HypB/UreG_nucleotide-bd"/>
</dbReference>
<reference evidence="8 9" key="1">
    <citation type="submission" date="2016-02" db="EMBL/GenBank/DDBJ databases">
        <title>Complete genome sequence of Halocynthiibacter arcticus PAMC 20958t from arctic marine sediment.</title>
        <authorList>
            <person name="Lee Y.M."/>
            <person name="Baek K."/>
            <person name="Lee H.K."/>
            <person name="Shin S.C."/>
        </authorList>
    </citation>
    <scope>NUCLEOTIDE SEQUENCE [LARGE SCALE GENOMIC DNA]</scope>
    <source>
        <strain evidence="8">PAMC 20958</strain>
    </source>
</reference>
<dbReference type="InterPro" id="IPR036627">
    <property type="entry name" value="CobW-likC_sf"/>
</dbReference>
<sequence>MSVAQSPNARIPATVITGFLGSGKTTLVNHILHKEHGKKIAVIVNEFGEINIDGQLVVQDDQAELVEFNNGCLCCTVRGDLIETLKDLQGRAGDLDGILIETTGLADPAPVASTFFVADEVKSAIQLDAFVTVVDAVNLMINLEQSHEAVEQVAFSDVVLINKVDLVEPSVLEQIEAKVRALNPLALIHYTTNAEIDLEHVIGIGAFDLVQKLEVDPKFLEDHDHEHDDEVGSFIIEESRPIDLNRFNLWLNDIAQNLGNDLYRTKGIFHARGFQERIVFQSVRMLTTMRPERLWAEDETRSSQFVVIGKNLNRADFVRGFAECVVS</sequence>
<dbReference type="InterPro" id="IPR051316">
    <property type="entry name" value="Zinc-reg_GTPase_activator"/>
</dbReference>
<evidence type="ECO:0000313" key="8">
    <source>
        <dbReference type="EMBL" id="AML51955.1"/>
    </source>
</evidence>
<dbReference type="AlphaFoldDB" id="A0A126V1X6"/>
<comment type="catalytic activity">
    <reaction evidence="6">
        <text>GTP + H2O = GDP + phosphate + H(+)</text>
        <dbReference type="Rhea" id="RHEA:19669"/>
        <dbReference type="ChEBI" id="CHEBI:15377"/>
        <dbReference type="ChEBI" id="CHEBI:15378"/>
        <dbReference type="ChEBI" id="CHEBI:37565"/>
        <dbReference type="ChEBI" id="CHEBI:43474"/>
        <dbReference type="ChEBI" id="CHEBI:58189"/>
    </reaction>
    <physiologicalReaction direction="left-to-right" evidence="6">
        <dbReference type="Rhea" id="RHEA:19670"/>
    </physiologicalReaction>
</comment>